<reference evidence="1 2" key="1">
    <citation type="submission" date="2020-09" db="EMBL/GenBank/DDBJ databases">
        <title>De no assembly of potato wild relative species, Solanum commersonii.</title>
        <authorList>
            <person name="Cho K."/>
        </authorList>
    </citation>
    <scope>NUCLEOTIDE SEQUENCE [LARGE SCALE GENOMIC DNA]</scope>
    <source>
        <strain evidence="1">LZ3.2</strain>
        <tissue evidence="1">Leaf</tissue>
    </source>
</reference>
<protein>
    <submittedName>
        <fullName evidence="1">Uncharacterized protein</fullName>
    </submittedName>
</protein>
<proteinExistence type="predicted"/>
<keyword evidence="2" id="KW-1185">Reference proteome</keyword>
<gene>
    <name evidence="1" type="ORF">H5410_012049</name>
</gene>
<name>A0A9J6ARR9_SOLCO</name>
<dbReference type="Proteomes" id="UP000824120">
    <property type="component" value="Chromosome 2"/>
</dbReference>
<comment type="caution">
    <text evidence="1">The sequence shown here is derived from an EMBL/GenBank/DDBJ whole genome shotgun (WGS) entry which is preliminary data.</text>
</comment>
<evidence type="ECO:0000313" key="2">
    <source>
        <dbReference type="Proteomes" id="UP000824120"/>
    </source>
</evidence>
<dbReference type="OrthoDB" id="10590829at2759"/>
<sequence length="89" mass="9861">MVKTGKSPKERWPAEMEEMREKEVTMASSPAYTMLFTTSPFHGSFGLPFFPFPFSNSPSNDLSNGALNPPLLFDSAIFSDQFTSTTRSG</sequence>
<dbReference type="EMBL" id="JACXVP010000002">
    <property type="protein sequence ID" value="KAG5626831.1"/>
    <property type="molecule type" value="Genomic_DNA"/>
</dbReference>
<organism evidence="1 2">
    <name type="scientific">Solanum commersonii</name>
    <name type="common">Commerson's wild potato</name>
    <name type="synonym">Commerson's nightshade</name>
    <dbReference type="NCBI Taxonomy" id="4109"/>
    <lineage>
        <taxon>Eukaryota</taxon>
        <taxon>Viridiplantae</taxon>
        <taxon>Streptophyta</taxon>
        <taxon>Embryophyta</taxon>
        <taxon>Tracheophyta</taxon>
        <taxon>Spermatophyta</taxon>
        <taxon>Magnoliopsida</taxon>
        <taxon>eudicotyledons</taxon>
        <taxon>Gunneridae</taxon>
        <taxon>Pentapetalae</taxon>
        <taxon>asterids</taxon>
        <taxon>lamiids</taxon>
        <taxon>Solanales</taxon>
        <taxon>Solanaceae</taxon>
        <taxon>Solanoideae</taxon>
        <taxon>Solaneae</taxon>
        <taxon>Solanum</taxon>
    </lineage>
</organism>
<evidence type="ECO:0000313" key="1">
    <source>
        <dbReference type="EMBL" id="KAG5626831.1"/>
    </source>
</evidence>
<dbReference type="AlphaFoldDB" id="A0A9J6ARR9"/>
<accession>A0A9J6ARR9</accession>